<dbReference type="Pfam" id="PF12298">
    <property type="entry name" value="Bot1p"/>
    <property type="match status" value="1"/>
</dbReference>
<evidence type="ECO:0008006" key="4">
    <source>
        <dbReference type="Google" id="ProtNLM"/>
    </source>
</evidence>
<dbReference type="STRING" id="1450539.A0A318Z5H1"/>
<keyword evidence="3" id="KW-1185">Reference proteome</keyword>
<dbReference type="GO" id="GO:0032543">
    <property type="term" value="P:mitochondrial translation"/>
    <property type="evidence" value="ECO:0007669"/>
    <property type="project" value="TreeGrafter"/>
</dbReference>
<evidence type="ECO:0000256" key="1">
    <source>
        <dbReference type="SAM" id="MobiDB-lite"/>
    </source>
</evidence>
<sequence length="377" mass="43373">MAQRIQNSLLPSLSSSTSTTSSLSRFSNTCTSSSLLPLPQPASRSFSTSGCRQTRLRRTMFNWLEGKGAELKHHVPGELNYLTHTNKPFPLNEQYRSEPILSEALRNEIYDRVIRKKQSVRGVSVEFGVDMRRVGAVVRLVELENRMRDQGKSLALPYARAVHEMVPTTPYVEGDRIRHESINDLPVHRLTDPQIFYPVSESREFNRFDAGRAFSAAPALPHKITSEMKEQPDETIRKITQGLSPIETVGKREDEQQVLLPADARIPHPHMIVNDRNRLTIGKTEPKEVRQRYRERLAQESERDQYRKDRIQQHLERTTQKVEPENSRFEFRFRDVVVSRETTGPTGRGHLAPGRRYGIPSYDRKKGEVKIPTRVDV</sequence>
<dbReference type="RefSeq" id="XP_025427666.1">
    <property type="nucleotide sequence ID" value="XM_025572903.1"/>
</dbReference>
<dbReference type="GO" id="GO:0003735">
    <property type="term" value="F:structural constituent of ribosome"/>
    <property type="evidence" value="ECO:0007669"/>
    <property type="project" value="TreeGrafter"/>
</dbReference>
<feature type="region of interest" description="Disordered" evidence="1">
    <location>
        <begin position="1"/>
        <end position="21"/>
    </location>
</feature>
<dbReference type="EMBL" id="KZ821261">
    <property type="protein sequence ID" value="PYH41684.1"/>
    <property type="molecule type" value="Genomic_DNA"/>
</dbReference>
<evidence type="ECO:0000313" key="3">
    <source>
        <dbReference type="Proteomes" id="UP000248349"/>
    </source>
</evidence>
<dbReference type="AlphaFoldDB" id="A0A318Z5H1"/>
<dbReference type="InterPro" id="IPR021036">
    <property type="entry name" value="Ribosomal_mS45"/>
</dbReference>
<protein>
    <recommendedName>
        <fullName evidence="4">Ribosomal protein S35, mitochondrial</fullName>
    </recommendedName>
</protein>
<proteinExistence type="predicted"/>
<name>A0A318Z5H1_9EURO</name>
<dbReference type="GeneID" id="37074131"/>
<dbReference type="PANTHER" id="PTHR28158:SF1">
    <property type="entry name" value="SMALL RIBOSOMAL SUBUNIT PROTEIN MS45"/>
    <property type="match status" value="1"/>
</dbReference>
<feature type="compositionally biased region" description="Low complexity" evidence="1">
    <location>
        <begin position="8"/>
        <end position="21"/>
    </location>
</feature>
<dbReference type="GO" id="GO:0005763">
    <property type="term" value="C:mitochondrial small ribosomal subunit"/>
    <property type="evidence" value="ECO:0007669"/>
    <property type="project" value="TreeGrafter"/>
</dbReference>
<gene>
    <name evidence="2" type="ORF">BP01DRAFT_327163</name>
</gene>
<evidence type="ECO:0000313" key="2">
    <source>
        <dbReference type="EMBL" id="PYH41684.1"/>
    </source>
</evidence>
<dbReference type="OrthoDB" id="10052321at2759"/>
<dbReference type="PANTHER" id="PTHR28158">
    <property type="entry name" value="37S RIBOSOMAL PROTEIN S35, MITOCHONDRIAL"/>
    <property type="match status" value="1"/>
</dbReference>
<accession>A0A318Z5H1</accession>
<reference evidence="2 3" key="1">
    <citation type="submission" date="2016-12" db="EMBL/GenBank/DDBJ databases">
        <title>The genomes of Aspergillus section Nigri reveals drivers in fungal speciation.</title>
        <authorList>
            <consortium name="DOE Joint Genome Institute"/>
            <person name="Vesth T.C."/>
            <person name="Nybo J."/>
            <person name="Theobald S."/>
            <person name="Brandl J."/>
            <person name="Frisvad J.C."/>
            <person name="Nielsen K.F."/>
            <person name="Lyhne E.K."/>
            <person name="Kogle M.E."/>
            <person name="Kuo A."/>
            <person name="Riley R."/>
            <person name="Clum A."/>
            <person name="Nolan M."/>
            <person name="Lipzen A."/>
            <person name="Salamov A."/>
            <person name="Henrissat B."/>
            <person name="Wiebenga A."/>
            <person name="De Vries R.P."/>
            <person name="Grigoriev I.V."/>
            <person name="Mortensen U.H."/>
            <person name="Andersen M.R."/>
            <person name="Baker S.E."/>
        </authorList>
    </citation>
    <scope>NUCLEOTIDE SEQUENCE [LARGE SCALE GENOMIC DNA]</scope>
    <source>
        <strain evidence="2 3">JOP 1030-1</strain>
    </source>
</reference>
<organism evidence="2 3">
    <name type="scientific">Aspergillus saccharolyticus JOP 1030-1</name>
    <dbReference type="NCBI Taxonomy" id="1450539"/>
    <lineage>
        <taxon>Eukaryota</taxon>
        <taxon>Fungi</taxon>
        <taxon>Dikarya</taxon>
        <taxon>Ascomycota</taxon>
        <taxon>Pezizomycotina</taxon>
        <taxon>Eurotiomycetes</taxon>
        <taxon>Eurotiomycetidae</taxon>
        <taxon>Eurotiales</taxon>
        <taxon>Aspergillaceae</taxon>
        <taxon>Aspergillus</taxon>
        <taxon>Aspergillus subgen. Circumdati</taxon>
    </lineage>
</organism>
<dbReference type="Proteomes" id="UP000248349">
    <property type="component" value="Unassembled WGS sequence"/>
</dbReference>